<dbReference type="Proteomes" id="UP000547209">
    <property type="component" value="Unassembled WGS sequence"/>
</dbReference>
<keyword evidence="2" id="KW-0378">Hydrolase</keyword>
<proteinExistence type="inferred from homology"/>
<evidence type="ECO:0000313" key="2">
    <source>
        <dbReference type="EMBL" id="MBB6670394.1"/>
    </source>
</evidence>
<dbReference type="InterPro" id="IPR023214">
    <property type="entry name" value="HAD_sf"/>
</dbReference>
<dbReference type="SUPFAM" id="SSF56784">
    <property type="entry name" value="HAD-like"/>
    <property type="match status" value="1"/>
</dbReference>
<evidence type="ECO:0000256" key="1">
    <source>
        <dbReference type="ARBA" id="ARBA00009184"/>
    </source>
</evidence>
<dbReference type="InterPro" id="IPR036412">
    <property type="entry name" value="HAD-like_sf"/>
</dbReference>
<comment type="similarity">
    <text evidence="1">Belongs to the HAD-like hydrolase superfamily. SerB family.</text>
</comment>
<protein>
    <submittedName>
        <fullName evidence="2">Haloacid dehalogenase-like hydrolase</fullName>
    </submittedName>
</protein>
<evidence type="ECO:0000313" key="3">
    <source>
        <dbReference type="Proteomes" id="UP000547209"/>
    </source>
</evidence>
<dbReference type="EMBL" id="JACJVP010000007">
    <property type="protein sequence ID" value="MBB6670394.1"/>
    <property type="molecule type" value="Genomic_DNA"/>
</dbReference>
<dbReference type="AlphaFoldDB" id="A0A7X0RMS1"/>
<dbReference type="InterPro" id="IPR050582">
    <property type="entry name" value="HAD-like_SerB"/>
</dbReference>
<organism evidence="2 3">
    <name type="scientific">Cohnella nanjingensis</name>
    <dbReference type="NCBI Taxonomy" id="1387779"/>
    <lineage>
        <taxon>Bacteria</taxon>
        <taxon>Bacillati</taxon>
        <taxon>Bacillota</taxon>
        <taxon>Bacilli</taxon>
        <taxon>Bacillales</taxon>
        <taxon>Paenibacillaceae</taxon>
        <taxon>Cohnella</taxon>
    </lineage>
</organism>
<dbReference type="Gene3D" id="3.40.50.1000">
    <property type="entry name" value="HAD superfamily/HAD-like"/>
    <property type="match status" value="1"/>
</dbReference>
<dbReference type="GO" id="GO:0016787">
    <property type="term" value="F:hydrolase activity"/>
    <property type="evidence" value="ECO:0007669"/>
    <property type="project" value="UniProtKB-KW"/>
</dbReference>
<keyword evidence="3" id="KW-1185">Reference proteome</keyword>
<sequence length="231" mass="25324">MRYALIDWDNTIRRGYTIYGLTDYLIAHGAVPPRLLEKFEVLKIAYRAGAISYAVYTERTCEAFAAAMAGYPADDYRRRVAAYLPQNESAISPDADALFGLLRRYEVDVYLVSGAPADVLRAYAGRFGLRGVFGFELEEDGEGLLTGRVACNYGLDKARALHDPLLNVPGAVHLLGMGDADADLPLLDGARIPIVAGDGALALRFSHDRPWDLGRLEEQLARLCAKAERAT</sequence>
<dbReference type="Pfam" id="PF12710">
    <property type="entry name" value="HAD"/>
    <property type="match status" value="1"/>
</dbReference>
<accession>A0A7X0RMS1</accession>
<reference evidence="2 3" key="1">
    <citation type="submission" date="2020-08" db="EMBL/GenBank/DDBJ databases">
        <title>Cohnella phylogeny.</title>
        <authorList>
            <person name="Dunlap C."/>
        </authorList>
    </citation>
    <scope>NUCLEOTIDE SEQUENCE [LARGE SCALE GENOMIC DNA]</scope>
    <source>
        <strain evidence="2 3">DSM 28246</strain>
    </source>
</reference>
<dbReference type="RefSeq" id="WP_185141824.1">
    <property type="nucleotide sequence ID" value="NZ_JACJVP010000007.1"/>
</dbReference>
<comment type="caution">
    <text evidence="2">The sequence shown here is derived from an EMBL/GenBank/DDBJ whole genome shotgun (WGS) entry which is preliminary data.</text>
</comment>
<dbReference type="PANTHER" id="PTHR43344">
    <property type="entry name" value="PHOSPHOSERINE PHOSPHATASE"/>
    <property type="match status" value="1"/>
</dbReference>
<gene>
    <name evidence="2" type="ORF">H7C19_06805</name>
</gene>
<name>A0A7X0RMS1_9BACL</name>